<reference evidence="3" key="1">
    <citation type="journal article" date="2020" name="mSystems">
        <title>Genome- and Community-Level Interaction Insights into Carbon Utilization and Element Cycling Functions of Hydrothermarchaeota in Hydrothermal Sediment.</title>
        <authorList>
            <person name="Zhou Z."/>
            <person name="Liu Y."/>
            <person name="Xu W."/>
            <person name="Pan J."/>
            <person name="Luo Z.H."/>
            <person name="Li M."/>
        </authorList>
    </citation>
    <scope>NUCLEOTIDE SEQUENCE [LARGE SCALE GENOMIC DNA]</scope>
    <source>
        <strain evidence="3">SpSt-236</strain>
        <strain evidence="2">SpSt-265</strain>
        <strain evidence="4">SpSt-465</strain>
    </source>
</reference>
<protein>
    <submittedName>
        <fullName evidence="3">AAA family ATPase</fullName>
    </submittedName>
</protein>
<dbReference type="CDD" id="cd18809">
    <property type="entry name" value="SF1_C_RecD"/>
    <property type="match status" value="1"/>
</dbReference>
<organism evidence="3">
    <name type="scientific">candidate division WOR-3 bacterium</name>
    <dbReference type="NCBI Taxonomy" id="2052148"/>
    <lineage>
        <taxon>Bacteria</taxon>
        <taxon>Bacteria division WOR-3</taxon>
    </lineage>
</organism>
<dbReference type="InterPro" id="IPR027417">
    <property type="entry name" value="P-loop_NTPase"/>
</dbReference>
<dbReference type="AlphaFoldDB" id="A0A7C2A984"/>
<accession>A0A7C2A984</accession>
<feature type="domain" description="DNA helicase Pif1-like DEAD-box helicase" evidence="1">
    <location>
        <begin position="15"/>
        <end position="205"/>
    </location>
</feature>
<dbReference type="GO" id="GO:0000723">
    <property type="term" value="P:telomere maintenance"/>
    <property type="evidence" value="ECO:0007669"/>
    <property type="project" value="InterPro"/>
</dbReference>
<evidence type="ECO:0000313" key="2">
    <source>
        <dbReference type="EMBL" id="HEA87453.1"/>
    </source>
</evidence>
<gene>
    <name evidence="3" type="ORF">ENP62_00580</name>
    <name evidence="2" type="ORF">ENP94_05515</name>
    <name evidence="4" type="ORF">ENS16_00940</name>
</gene>
<comment type="caution">
    <text evidence="3">The sequence shown here is derived from an EMBL/GenBank/DDBJ whole genome shotgun (WGS) entry which is preliminary data.</text>
</comment>
<dbReference type="PANTHER" id="PTHR47642">
    <property type="entry name" value="ATP-DEPENDENT DNA HELICASE"/>
    <property type="match status" value="1"/>
</dbReference>
<dbReference type="Gene3D" id="3.40.50.300">
    <property type="entry name" value="P-loop containing nucleotide triphosphate hydrolases"/>
    <property type="match status" value="2"/>
</dbReference>
<dbReference type="GO" id="GO:0003678">
    <property type="term" value="F:DNA helicase activity"/>
    <property type="evidence" value="ECO:0007669"/>
    <property type="project" value="InterPro"/>
</dbReference>
<dbReference type="EMBL" id="DSLG01000006">
    <property type="protein sequence ID" value="HEA87453.1"/>
    <property type="molecule type" value="Genomic_DNA"/>
</dbReference>
<evidence type="ECO:0000313" key="3">
    <source>
        <dbReference type="EMBL" id="HEE18033.1"/>
    </source>
</evidence>
<dbReference type="EMBL" id="DSKA01000046">
    <property type="protein sequence ID" value="HEE18033.1"/>
    <property type="molecule type" value="Genomic_DNA"/>
</dbReference>
<evidence type="ECO:0000313" key="4">
    <source>
        <dbReference type="EMBL" id="HFJ53244.1"/>
    </source>
</evidence>
<dbReference type="Pfam" id="PF05970">
    <property type="entry name" value="PIF1"/>
    <property type="match status" value="1"/>
</dbReference>
<dbReference type="InterPro" id="IPR051055">
    <property type="entry name" value="PIF1_helicase"/>
</dbReference>
<dbReference type="EMBL" id="DSTU01000002">
    <property type="protein sequence ID" value="HFJ53244.1"/>
    <property type="molecule type" value="Genomic_DNA"/>
</dbReference>
<proteinExistence type="predicted"/>
<dbReference type="GO" id="GO:0006281">
    <property type="term" value="P:DNA repair"/>
    <property type="evidence" value="ECO:0007669"/>
    <property type="project" value="InterPro"/>
</dbReference>
<dbReference type="SUPFAM" id="SSF52540">
    <property type="entry name" value="P-loop containing nucleoside triphosphate hydrolases"/>
    <property type="match status" value="2"/>
</dbReference>
<dbReference type="FunFam" id="3.40.50.300:FF:001498">
    <property type="entry name" value="ATP-dependent DNA helicase"/>
    <property type="match status" value="1"/>
</dbReference>
<name>A0A7C2A984_UNCW3</name>
<dbReference type="InterPro" id="IPR010285">
    <property type="entry name" value="DNA_helicase_pif1-like_DEAD"/>
</dbReference>
<evidence type="ECO:0000259" key="1">
    <source>
        <dbReference type="Pfam" id="PF05970"/>
    </source>
</evidence>
<sequence length="438" mass="50551">MIELNPEFARALELMEKSRRHIFITGEAGTGKSTLLDLFRAQTEKQVAVLAPTGVAALNVKGETIHSFFRFKPDITTARVTRLSRRSRQLYQALDTIIIDEVSMVRADLLDCVDRFLRLNRDEPDVPFGGVQMIFIGDLYQLPPVVTREEREIFRHHYPSPYFFDARVFAELEFEFLELSRIYRQQERDFIRLLNQIRNNTVTESELELLNRRVGIELDHEPGGMVIHLTTRNDAADRINLQHLRELPGRPFHFRARVEGSFDTKSYPTDELLALKKGAQVMMLTNDSAGRWVNGTLGRVLDVVYDQDTDQDLIEVQFTDHTRARVAPFRWEIFHFRFNEEKLQIESEVAGTFTQYPLRLAWAVTIHKSQGKTFDRVVIDLGHGAFAPGQVYVALSRCSSFAGISLTRPVRPDDIFTDWRIVRFLSRLSEGRSDTVDC</sequence>